<evidence type="ECO:0000313" key="6">
    <source>
        <dbReference type="EMBL" id="MFL0252812.1"/>
    </source>
</evidence>
<evidence type="ECO:0000256" key="3">
    <source>
        <dbReference type="ARBA" id="ARBA00022801"/>
    </source>
</evidence>
<dbReference type="InterPro" id="IPR024087">
    <property type="entry name" value="Creatininase-like_sf"/>
</dbReference>
<dbReference type="Proteomes" id="UP001623592">
    <property type="component" value="Unassembled WGS sequence"/>
</dbReference>
<evidence type="ECO:0000256" key="2">
    <source>
        <dbReference type="ARBA" id="ARBA00022723"/>
    </source>
</evidence>
<dbReference type="PANTHER" id="PTHR35005">
    <property type="entry name" value="3-DEHYDRO-SCYLLO-INOSOSE HYDROLASE"/>
    <property type="match status" value="1"/>
</dbReference>
<dbReference type="PANTHER" id="PTHR35005:SF1">
    <property type="entry name" value="2-AMINO-5-FORMYLAMINO-6-RIBOSYLAMINOPYRIMIDIN-4(3H)-ONE 5'-MONOPHOSPHATE DEFORMYLASE"/>
    <property type="match status" value="1"/>
</dbReference>
<dbReference type="EMBL" id="JBJIAA010000021">
    <property type="protein sequence ID" value="MFL0252812.1"/>
    <property type="molecule type" value="Genomic_DNA"/>
</dbReference>
<dbReference type="Pfam" id="PF02633">
    <property type="entry name" value="Creatininase"/>
    <property type="match status" value="1"/>
</dbReference>
<proteinExistence type="inferred from homology"/>
<dbReference type="Gene3D" id="3.40.50.10310">
    <property type="entry name" value="Creatininase"/>
    <property type="match status" value="1"/>
</dbReference>
<comment type="caution">
    <text evidence="6">The sequence shown here is derived from an EMBL/GenBank/DDBJ whole genome shotgun (WGS) entry which is preliminary data.</text>
</comment>
<name>A0ABW8TKD3_9CLOT</name>
<dbReference type="RefSeq" id="WP_406789471.1">
    <property type="nucleotide sequence ID" value="NZ_JBJIAA010000021.1"/>
</dbReference>
<dbReference type="InterPro" id="IPR003785">
    <property type="entry name" value="Creatininase/forma_Hydrolase"/>
</dbReference>
<keyword evidence="2" id="KW-0479">Metal-binding</keyword>
<comment type="similarity">
    <text evidence="5">Belongs to the creatininase superfamily.</text>
</comment>
<accession>A0ABW8TKD3</accession>
<keyword evidence="4" id="KW-0862">Zinc</keyword>
<evidence type="ECO:0000256" key="1">
    <source>
        <dbReference type="ARBA" id="ARBA00001947"/>
    </source>
</evidence>
<sequence>MKNIMEMTWKEIDEVNKAKGILCITVAPIEEHGLHLPLGTDIYEGEHWIKLLAEKMESKYGIECYKSIPFYTASASANYPCSVHFSPKTTKLAVYELIKNFASQGWKNIILIASHGDPIHQVAVSSACDEVNKQFGVCAISPLSAFFSLGHNKIKFEVPEKIAKMESEFHDIHAGFVETSSMLCIKEELVKGIYKELPSTVIDERQMGDGKKIIEAMGEYGHLGAPKYADKAIGKELNENFAKYLVDAVMAFIKRKNFQQYEHHFLHDRLLGMIV</sequence>
<keyword evidence="3" id="KW-0378">Hydrolase</keyword>
<evidence type="ECO:0000313" key="7">
    <source>
        <dbReference type="Proteomes" id="UP001623592"/>
    </source>
</evidence>
<evidence type="ECO:0000256" key="5">
    <source>
        <dbReference type="ARBA" id="ARBA00024029"/>
    </source>
</evidence>
<evidence type="ECO:0000256" key="4">
    <source>
        <dbReference type="ARBA" id="ARBA00022833"/>
    </source>
</evidence>
<comment type="cofactor">
    <cofactor evidence="1">
        <name>Zn(2+)</name>
        <dbReference type="ChEBI" id="CHEBI:29105"/>
    </cofactor>
</comment>
<organism evidence="6 7">
    <name type="scientific">Clostridium neuense</name>
    <dbReference type="NCBI Taxonomy" id="1728934"/>
    <lineage>
        <taxon>Bacteria</taxon>
        <taxon>Bacillati</taxon>
        <taxon>Bacillota</taxon>
        <taxon>Clostridia</taxon>
        <taxon>Eubacteriales</taxon>
        <taxon>Clostridiaceae</taxon>
        <taxon>Clostridium</taxon>
    </lineage>
</organism>
<keyword evidence="7" id="KW-1185">Reference proteome</keyword>
<reference evidence="6 7" key="1">
    <citation type="submission" date="2024-11" db="EMBL/GenBank/DDBJ databases">
        <authorList>
            <person name="Heng Y.C."/>
            <person name="Lim A.C.H."/>
            <person name="Lee J.K.Y."/>
            <person name="Kittelmann S."/>
        </authorList>
    </citation>
    <scope>NUCLEOTIDE SEQUENCE [LARGE SCALE GENOMIC DNA]</scope>
    <source>
        <strain evidence="6 7">WILCCON 0114</strain>
    </source>
</reference>
<gene>
    <name evidence="6" type="ORF">ACJDT4_20595</name>
</gene>
<protein>
    <submittedName>
        <fullName evidence="6">Creatininase family protein</fullName>
    </submittedName>
</protein>
<dbReference type="SUPFAM" id="SSF102215">
    <property type="entry name" value="Creatininase"/>
    <property type="match status" value="1"/>
</dbReference>